<accession>A0A914YVL5</accession>
<dbReference type="WBParaSite" id="PSU_v2.g21552.t1">
    <property type="protein sequence ID" value="PSU_v2.g21552.t1"/>
    <property type="gene ID" value="PSU_v2.g21552"/>
</dbReference>
<sequence>MVKPAGAYLDIVRELRERTELPIGAYQVSGEYAMIKFAALAGAIDEEKVVLESLGSIKRAGADLIFSYFAMDLAEKKILR</sequence>
<dbReference type="PRINTS" id="PR00144">
    <property type="entry name" value="DALDHYDRTASE"/>
</dbReference>
<evidence type="ECO:0000256" key="3">
    <source>
        <dbReference type="ARBA" id="ARBA00012053"/>
    </source>
</evidence>
<evidence type="ECO:0000313" key="12">
    <source>
        <dbReference type="Proteomes" id="UP000887577"/>
    </source>
</evidence>
<comment type="pathway">
    <text evidence="1">Porphyrin-containing compound metabolism; protoporphyrin-IX biosynthesis; coproporphyrinogen-III from 5-aminolevulinate: step 1/4.</text>
</comment>
<dbReference type="PANTHER" id="PTHR11458:SF1">
    <property type="entry name" value="DELTA-AMINOLEVULINIC ACID DEHYDRATASE"/>
    <property type="match status" value="1"/>
</dbReference>
<organism evidence="12 13">
    <name type="scientific">Panagrolaimus superbus</name>
    <dbReference type="NCBI Taxonomy" id="310955"/>
    <lineage>
        <taxon>Eukaryota</taxon>
        <taxon>Metazoa</taxon>
        <taxon>Ecdysozoa</taxon>
        <taxon>Nematoda</taxon>
        <taxon>Chromadorea</taxon>
        <taxon>Rhabditida</taxon>
        <taxon>Tylenchina</taxon>
        <taxon>Panagrolaimomorpha</taxon>
        <taxon>Panagrolaimoidea</taxon>
        <taxon>Panagrolaimidae</taxon>
        <taxon>Panagrolaimus</taxon>
    </lineage>
</organism>
<evidence type="ECO:0000256" key="11">
    <source>
        <dbReference type="RuleBase" id="RU004161"/>
    </source>
</evidence>
<evidence type="ECO:0000256" key="1">
    <source>
        <dbReference type="ARBA" id="ARBA00004694"/>
    </source>
</evidence>
<keyword evidence="5" id="KW-0456">Lyase</keyword>
<dbReference type="SMART" id="SM01004">
    <property type="entry name" value="ALAD"/>
    <property type="match status" value="1"/>
</dbReference>
<dbReference type="AlphaFoldDB" id="A0A914YVL5"/>
<protein>
    <recommendedName>
        <fullName evidence="3">porphobilinogen synthase</fullName>
        <ecNumber evidence="3">4.2.1.24</ecNumber>
    </recommendedName>
    <alternativeName>
        <fullName evidence="9">Porphobilinogen synthase</fullName>
    </alternativeName>
</protein>
<dbReference type="Gene3D" id="3.20.20.70">
    <property type="entry name" value="Aldolase class I"/>
    <property type="match status" value="1"/>
</dbReference>
<name>A0A914YVL5_9BILA</name>
<dbReference type="GO" id="GO:0005829">
    <property type="term" value="C:cytosol"/>
    <property type="evidence" value="ECO:0007669"/>
    <property type="project" value="TreeGrafter"/>
</dbReference>
<comment type="function">
    <text evidence="7">Catalyzes an early step in the biosynthesis of tetrapyrroles. Binds two molecules of 5-aminolevulinate per subunit, each at a distinct site, and catalyzes their condensation to form porphobilinogen.</text>
</comment>
<evidence type="ECO:0000256" key="2">
    <source>
        <dbReference type="ARBA" id="ARBA00008055"/>
    </source>
</evidence>
<comment type="similarity">
    <text evidence="2 11">Belongs to the ALAD family.</text>
</comment>
<evidence type="ECO:0000256" key="10">
    <source>
        <dbReference type="ARBA" id="ARBA00047651"/>
    </source>
</evidence>
<dbReference type="PANTHER" id="PTHR11458">
    <property type="entry name" value="DELTA-AMINOLEVULINIC ACID DEHYDRATASE"/>
    <property type="match status" value="1"/>
</dbReference>
<evidence type="ECO:0000313" key="13">
    <source>
        <dbReference type="WBParaSite" id="PSU_v2.g21552.t1"/>
    </source>
</evidence>
<dbReference type="InterPro" id="IPR001731">
    <property type="entry name" value="ALAD"/>
</dbReference>
<evidence type="ECO:0000256" key="7">
    <source>
        <dbReference type="ARBA" id="ARBA00025628"/>
    </source>
</evidence>
<evidence type="ECO:0000256" key="9">
    <source>
        <dbReference type="ARBA" id="ARBA00032837"/>
    </source>
</evidence>
<evidence type="ECO:0000256" key="8">
    <source>
        <dbReference type="ARBA" id="ARBA00025861"/>
    </source>
</evidence>
<dbReference type="SUPFAM" id="SSF51569">
    <property type="entry name" value="Aldolase"/>
    <property type="match status" value="1"/>
</dbReference>
<keyword evidence="6" id="KW-0627">Porphyrin biosynthesis</keyword>
<dbReference type="Proteomes" id="UP000887577">
    <property type="component" value="Unplaced"/>
</dbReference>
<keyword evidence="4" id="KW-0350">Heme biosynthesis</keyword>
<dbReference type="GO" id="GO:0008270">
    <property type="term" value="F:zinc ion binding"/>
    <property type="evidence" value="ECO:0007669"/>
    <property type="project" value="TreeGrafter"/>
</dbReference>
<dbReference type="Pfam" id="PF00490">
    <property type="entry name" value="ALAD"/>
    <property type="match status" value="1"/>
</dbReference>
<dbReference type="GO" id="GO:0006783">
    <property type="term" value="P:heme biosynthetic process"/>
    <property type="evidence" value="ECO:0007669"/>
    <property type="project" value="UniProtKB-KW"/>
</dbReference>
<comment type="catalytic activity">
    <reaction evidence="10">
        <text>2 5-aminolevulinate = porphobilinogen + 2 H2O + H(+)</text>
        <dbReference type="Rhea" id="RHEA:24064"/>
        <dbReference type="ChEBI" id="CHEBI:15377"/>
        <dbReference type="ChEBI" id="CHEBI:15378"/>
        <dbReference type="ChEBI" id="CHEBI:58126"/>
        <dbReference type="ChEBI" id="CHEBI:356416"/>
        <dbReference type="EC" id="4.2.1.24"/>
    </reaction>
</comment>
<evidence type="ECO:0000256" key="6">
    <source>
        <dbReference type="ARBA" id="ARBA00023244"/>
    </source>
</evidence>
<reference evidence="13" key="1">
    <citation type="submission" date="2022-11" db="UniProtKB">
        <authorList>
            <consortium name="WormBaseParasite"/>
        </authorList>
    </citation>
    <scope>IDENTIFICATION</scope>
</reference>
<evidence type="ECO:0000256" key="4">
    <source>
        <dbReference type="ARBA" id="ARBA00023133"/>
    </source>
</evidence>
<comment type="subunit">
    <text evidence="8">Homooctamer; active form. Homohexamer; low activity form.</text>
</comment>
<dbReference type="EC" id="4.2.1.24" evidence="3"/>
<dbReference type="InterPro" id="IPR013785">
    <property type="entry name" value="Aldolase_TIM"/>
</dbReference>
<keyword evidence="12" id="KW-1185">Reference proteome</keyword>
<evidence type="ECO:0000256" key="5">
    <source>
        <dbReference type="ARBA" id="ARBA00023239"/>
    </source>
</evidence>
<proteinExistence type="inferred from homology"/>
<dbReference type="GO" id="GO:0004655">
    <property type="term" value="F:porphobilinogen synthase activity"/>
    <property type="evidence" value="ECO:0007669"/>
    <property type="project" value="UniProtKB-EC"/>
</dbReference>